<sequence>MRATRTIYLATLAGIVLGLAWVLVWAAMGR</sequence>
<dbReference type="AlphaFoldDB" id="D1BRI1"/>
<evidence type="ECO:0000313" key="2">
    <source>
        <dbReference type="EMBL" id="ACZ30436.1"/>
    </source>
</evidence>
<dbReference type="STRING" id="446471.Xcel_1405"/>
<evidence type="ECO:0000313" key="3">
    <source>
        <dbReference type="Proteomes" id="UP000002255"/>
    </source>
</evidence>
<reference evidence="3" key="1">
    <citation type="submission" date="2009-11" db="EMBL/GenBank/DDBJ databases">
        <title>The complete chromosome of Xylanimonas cellulosilytica DSM 15894.</title>
        <authorList>
            <consortium name="US DOE Joint Genome Institute (JGI-PGF)"/>
            <person name="Lucas S."/>
            <person name="Copeland A."/>
            <person name="Lapidus A."/>
            <person name="Glavina del Rio T."/>
            <person name="Dalin E."/>
            <person name="Tice H."/>
            <person name="Bruce D."/>
            <person name="Goodwin L."/>
            <person name="Pitluck S."/>
            <person name="Kyrpides N."/>
            <person name="Mavromatis K."/>
            <person name="Ivanova N."/>
            <person name="Mikhailova N."/>
            <person name="Foster B."/>
            <person name="Clum A."/>
            <person name="Brettin T."/>
            <person name="Detter J.C."/>
            <person name="Han C."/>
            <person name="Larimer F."/>
            <person name="Land M."/>
            <person name="Hauser L."/>
            <person name="Markowitz V."/>
            <person name="Cheng J.F."/>
            <person name="Hugenholtz P."/>
            <person name="Woyke T."/>
            <person name="Wu D."/>
            <person name="Gehrich-Schroeter G."/>
            <person name="Schneider S."/>
            <person name="Pukall S.R."/>
            <person name="Klenk H.P."/>
            <person name="Eisen J.A."/>
        </authorList>
    </citation>
    <scope>NUCLEOTIDE SEQUENCE [LARGE SCALE GENOMIC DNA]</scope>
    <source>
        <strain evidence="3">DSM 15894 / CECT 5975 / LMG 20990 / XIL07</strain>
    </source>
</reference>
<keyword evidence="1" id="KW-1133">Transmembrane helix</keyword>
<dbReference type="Proteomes" id="UP000002255">
    <property type="component" value="Chromosome"/>
</dbReference>
<keyword evidence="3" id="KW-1185">Reference proteome</keyword>
<feature type="transmembrane region" description="Helical" evidence="1">
    <location>
        <begin position="7"/>
        <end position="28"/>
    </location>
</feature>
<evidence type="ECO:0000256" key="1">
    <source>
        <dbReference type="SAM" id="Phobius"/>
    </source>
</evidence>
<gene>
    <name evidence="2" type="ordered locus">Xcel_1405</name>
</gene>
<reference evidence="2 3" key="2">
    <citation type="journal article" date="2010" name="Stand. Genomic Sci.">
        <title>Complete genome sequence of Xylanimonas cellulosilytica type strain (XIL07).</title>
        <authorList>
            <person name="Foster B."/>
            <person name="Pukall R."/>
            <person name="Abt B."/>
            <person name="Nolan M."/>
            <person name="Glavina Del Rio T."/>
            <person name="Chen F."/>
            <person name="Lucas S."/>
            <person name="Tice H."/>
            <person name="Pitluck S."/>
            <person name="Cheng J.-F."/>
            <person name="Chertkov O."/>
            <person name="Brettin T."/>
            <person name="Han C."/>
            <person name="Detter J.C."/>
            <person name="Bruce D."/>
            <person name="Goodwin L."/>
            <person name="Ivanova N."/>
            <person name="Mavromatis K."/>
            <person name="Pati A."/>
            <person name="Mikhailova N."/>
            <person name="Chen A."/>
            <person name="Palaniappan K."/>
            <person name="Land M."/>
            <person name="Hauser L."/>
            <person name="Chang Y.-J."/>
            <person name="Jeffries C.D."/>
            <person name="Chain P."/>
            <person name="Rohde M."/>
            <person name="Goeker M."/>
            <person name="Bristow J."/>
            <person name="Eisen J.A."/>
            <person name="Markowitz V."/>
            <person name="Hugenholtz P."/>
            <person name="Kyrpides N.C."/>
            <person name="Klenk H.-P."/>
            <person name="Lapidus A."/>
        </authorList>
    </citation>
    <scope>NUCLEOTIDE SEQUENCE [LARGE SCALE GENOMIC DNA]</scope>
    <source>
        <strain evidence="3">DSM 15894 / CECT 5975 / LMG 20990 / XIL07</strain>
    </source>
</reference>
<accession>D1BRI1</accession>
<dbReference type="HOGENOM" id="CLU_3406159_0_0_11"/>
<keyword evidence="1" id="KW-0812">Transmembrane</keyword>
<keyword evidence="1" id="KW-0472">Membrane</keyword>
<dbReference type="KEGG" id="xce:Xcel_1405"/>
<proteinExistence type="predicted"/>
<name>D1BRI1_XYLCX</name>
<organism evidence="2 3">
    <name type="scientific">Xylanimonas cellulosilytica (strain DSM 15894 / JCM 12276 / CECT 5975 / KCTC 9989 / LMG 20990 / NBRC 107835 / XIL07)</name>
    <dbReference type="NCBI Taxonomy" id="446471"/>
    <lineage>
        <taxon>Bacteria</taxon>
        <taxon>Bacillati</taxon>
        <taxon>Actinomycetota</taxon>
        <taxon>Actinomycetes</taxon>
        <taxon>Micrococcales</taxon>
        <taxon>Promicromonosporaceae</taxon>
        <taxon>Xylanimonas</taxon>
    </lineage>
</organism>
<protein>
    <submittedName>
        <fullName evidence="2">Uncharacterized protein</fullName>
    </submittedName>
</protein>
<dbReference type="EMBL" id="CP001821">
    <property type="protein sequence ID" value="ACZ30436.1"/>
    <property type="molecule type" value="Genomic_DNA"/>
</dbReference>